<dbReference type="InterPro" id="IPR029063">
    <property type="entry name" value="SAM-dependent_MTases_sf"/>
</dbReference>
<proteinExistence type="predicted"/>
<dbReference type="EMBL" id="CP081869">
    <property type="protein sequence ID" value="QZO01150.1"/>
    <property type="molecule type" value="Genomic_DNA"/>
</dbReference>
<reference evidence="1" key="1">
    <citation type="submission" date="2021-08" db="EMBL/GenBank/DDBJ databases">
        <authorList>
            <person name="Zhang H."/>
            <person name="Xu M."/>
            <person name="Yu Z."/>
            <person name="Yang L."/>
            <person name="Cai Y."/>
        </authorList>
    </citation>
    <scope>NUCLEOTIDE SEQUENCE</scope>
    <source>
        <strain evidence="1">CHL1</strain>
    </source>
</reference>
<protein>
    <submittedName>
        <fullName evidence="1">Site-specific DNA-methyltransferase</fullName>
    </submittedName>
</protein>
<gene>
    <name evidence="1" type="ORF">K6K41_06250</name>
</gene>
<accession>A0A9E6RB70</accession>
<dbReference type="RefSeq" id="WP_261404387.1">
    <property type="nucleotide sequence ID" value="NZ_CP081869.1"/>
</dbReference>
<organism evidence="1 2">
    <name type="scientific">Chenggangzhangella methanolivorans</name>
    <dbReference type="NCBI Taxonomy" id="1437009"/>
    <lineage>
        <taxon>Bacteria</taxon>
        <taxon>Pseudomonadati</taxon>
        <taxon>Pseudomonadota</taxon>
        <taxon>Alphaproteobacteria</taxon>
        <taxon>Hyphomicrobiales</taxon>
        <taxon>Methylopilaceae</taxon>
        <taxon>Chenggangzhangella</taxon>
    </lineage>
</organism>
<dbReference type="Gene3D" id="3.40.50.150">
    <property type="entry name" value="Vaccinia Virus protein VP39"/>
    <property type="match status" value="2"/>
</dbReference>
<dbReference type="KEGG" id="cmet:K6K41_06250"/>
<evidence type="ECO:0000313" key="2">
    <source>
        <dbReference type="Proteomes" id="UP000825701"/>
    </source>
</evidence>
<dbReference type="SUPFAM" id="SSF53335">
    <property type="entry name" value="S-adenosyl-L-methionine-dependent methyltransferases"/>
    <property type="match status" value="1"/>
</dbReference>
<dbReference type="Proteomes" id="UP000825701">
    <property type="component" value="Chromosome"/>
</dbReference>
<evidence type="ECO:0000313" key="1">
    <source>
        <dbReference type="EMBL" id="QZO01150.1"/>
    </source>
</evidence>
<name>A0A9E6RB70_9HYPH</name>
<sequence length="404" mass="44649">MGTNAGSAQLPFQGWRKFKEAFAPELIAMAVAEHPAKVHRIFDPFGGSGTTALAAQFLWLDASTIEINPYLADLIEAKLNAPEPVEIAGELARLLNTADRQRSDLAVFFQGAPKTLIEPGDKGRWILGREMAQEAASLLDALPVIIDDRMQRLFRVLLGAVIVDNSNAVISGKGRRYRKGCETRSGTAAQLRISFIEAVAKAAKDIAMYSGQRSSQYDLYRGDARELVKRIDGFDVAIYSPPYPNSFDYTDVYNRIMDARLFNKFRRNRALRSATLSSHVQLSRLYKPAPRGSSSLDLTLERLEKVAPTLWNKNIPAMIGSYFAEMIGIVSDIARNGSSSGRQWLIVGDSRYAGIDVPVGEILLELSRSVGLTKLRSDPFRSMRAAPQQGGRPELRETLIVLSN</sequence>
<keyword evidence="2" id="KW-1185">Reference proteome</keyword>
<dbReference type="AlphaFoldDB" id="A0A9E6RB70"/>